<dbReference type="InterPro" id="IPR026864">
    <property type="entry name" value="SH3b2-type_SH3"/>
</dbReference>
<dbReference type="Pfam" id="PF12913">
    <property type="entry name" value="SH3_6"/>
    <property type="match status" value="1"/>
</dbReference>
<comment type="similarity">
    <text evidence="1">Belongs to the peptidase C40 family.</text>
</comment>
<dbReference type="GO" id="GO:0008234">
    <property type="term" value="F:cysteine-type peptidase activity"/>
    <property type="evidence" value="ECO:0007669"/>
    <property type="project" value="UniProtKB-KW"/>
</dbReference>
<dbReference type="STRING" id="182217.HCW_02365"/>
<sequence length="450" mass="51681">MLLLASCTQRDLKLKDLSLSQNASSYLKTDSQTTLNALEIQKLQQTLKDNYLKAWYSPWIDMKAKSNLKEVFWMLPIVRNIQGYGEDLKLNSKELNNTLIASMDIKHYPSVSIKAIVVRDAHIRAMPTNKPYYRSKKGYPFDRYQNSLIFQGTPVLITHFNTTKTYAHIQSSFVYGWVKMSDLAYMHNKDIELLTHLKDYVMPKSDKIPLYTAYGNFYTNARVGELFALIPPKKDPSKKMLYRTKEPLKAYGFSKDPKGYATLQSITLNEKDFFLFPKALNSANMAEMIDTMMGQKYGWGGLLENRDCSAFTRDSFANFGILLPRNSYAQSHYANNYIDLSKMNAIEKERYIIAHATPFATLLYLRGHIMLYLGEYNHQAVVAHSVWSVQTQKHFKTLSHNIGGVVITSLWLAKEHNGVFSKKRLLIDRVLGMSDLQAYIQTSLKTLNTN</sequence>
<gene>
    <name evidence="9" type="ordered locus">HCW_02365</name>
</gene>
<proteinExistence type="inferred from homology"/>
<dbReference type="PIRSF" id="PIRSF019015">
    <property type="entry name" value="P60_peptidase_YkfC"/>
    <property type="match status" value="1"/>
</dbReference>
<evidence type="ECO:0000259" key="8">
    <source>
        <dbReference type="Pfam" id="PF12914"/>
    </source>
</evidence>
<keyword evidence="10" id="KW-1185">Reference proteome</keyword>
<evidence type="ECO:0000259" key="6">
    <source>
        <dbReference type="Pfam" id="PF12912"/>
    </source>
</evidence>
<dbReference type="KEGG" id="hce:HCW_02365"/>
<keyword evidence="2" id="KW-0645">Protease</keyword>
<keyword evidence="3" id="KW-0378">Hydrolase</keyword>
<dbReference type="Pfam" id="PF12914">
    <property type="entry name" value="SH3_7"/>
    <property type="match status" value="1"/>
</dbReference>
<feature type="domain" description="SH3b1" evidence="7">
    <location>
        <begin position="134"/>
        <end position="179"/>
    </location>
</feature>
<dbReference type="InterPro" id="IPR039439">
    <property type="entry name" value="SH3b1_dom"/>
</dbReference>
<feature type="domain" description="SH3b2-type SH3" evidence="8">
    <location>
        <begin position="190"/>
        <end position="231"/>
    </location>
</feature>
<dbReference type="SUPFAM" id="SSF54001">
    <property type="entry name" value="Cysteine proteinases"/>
    <property type="match status" value="1"/>
</dbReference>
<evidence type="ECO:0000256" key="4">
    <source>
        <dbReference type="ARBA" id="ARBA00022807"/>
    </source>
</evidence>
<dbReference type="Proteomes" id="UP000005010">
    <property type="component" value="Chromosome"/>
</dbReference>
<evidence type="ECO:0000259" key="5">
    <source>
        <dbReference type="Pfam" id="PF00877"/>
    </source>
</evidence>
<protein>
    <submittedName>
        <fullName evidence="9">Uncharacterized protein</fullName>
    </submittedName>
</protein>
<dbReference type="Pfam" id="PF00877">
    <property type="entry name" value="NLPC_P60"/>
    <property type="match status" value="1"/>
</dbReference>
<dbReference type="AlphaFoldDB" id="I0ELD5"/>
<evidence type="ECO:0000256" key="3">
    <source>
        <dbReference type="ARBA" id="ARBA00022801"/>
    </source>
</evidence>
<keyword evidence="4" id="KW-0788">Thiol protease</keyword>
<name>I0ELD5_HELC0</name>
<evidence type="ECO:0000259" key="7">
    <source>
        <dbReference type="Pfam" id="PF12913"/>
    </source>
</evidence>
<dbReference type="HOGENOM" id="CLU_028171_1_0_7"/>
<feature type="domain" description="NLPC/P60 N-terminal" evidence="6">
    <location>
        <begin position="2"/>
        <end position="108"/>
    </location>
</feature>
<accession>I0ELD5</accession>
<evidence type="ECO:0000256" key="1">
    <source>
        <dbReference type="ARBA" id="ARBA00007074"/>
    </source>
</evidence>
<dbReference type="InterPro" id="IPR027017">
    <property type="entry name" value="P60_peptidase_YkfC"/>
</dbReference>
<dbReference type="Gene3D" id="3.90.1720.10">
    <property type="entry name" value="endopeptidase domain like (from Nostoc punctiforme)"/>
    <property type="match status" value="1"/>
</dbReference>
<evidence type="ECO:0000313" key="10">
    <source>
        <dbReference type="Proteomes" id="UP000005010"/>
    </source>
</evidence>
<dbReference type="GO" id="GO:0006508">
    <property type="term" value="P:proteolysis"/>
    <property type="evidence" value="ECO:0007669"/>
    <property type="project" value="UniProtKB-KW"/>
</dbReference>
<dbReference type="Pfam" id="PF12912">
    <property type="entry name" value="N_NLPC_P60"/>
    <property type="match status" value="1"/>
</dbReference>
<dbReference type="EMBL" id="CP003479">
    <property type="protein sequence ID" value="AFI03754.1"/>
    <property type="molecule type" value="Genomic_DNA"/>
</dbReference>
<evidence type="ECO:0000256" key="2">
    <source>
        <dbReference type="ARBA" id="ARBA00022670"/>
    </source>
</evidence>
<dbReference type="InterPro" id="IPR038765">
    <property type="entry name" value="Papain-like_cys_pep_sf"/>
</dbReference>
<dbReference type="InterPro" id="IPR025606">
    <property type="entry name" value="NLPC/P60_N_dom"/>
</dbReference>
<organism evidence="9 10">
    <name type="scientific">Helicobacter cetorum (strain ATCC BAA-429 / MIT 00-7128)</name>
    <dbReference type="NCBI Taxonomy" id="182217"/>
    <lineage>
        <taxon>Bacteria</taxon>
        <taxon>Pseudomonadati</taxon>
        <taxon>Campylobacterota</taxon>
        <taxon>Epsilonproteobacteria</taxon>
        <taxon>Campylobacterales</taxon>
        <taxon>Helicobacteraceae</taxon>
        <taxon>Helicobacter</taxon>
    </lineage>
</organism>
<dbReference type="eggNOG" id="COG0791">
    <property type="taxonomic scope" value="Bacteria"/>
</dbReference>
<feature type="domain" description="NlpC/P60" evidence="5">
    <location>
        <begin position="294"/>
        <end position="377"/>
    </location>
</feature>
<dbReference type="PATRIC" id="fig|182217.3.peg.491"/>
<dbReference type="InterPro" id="IPR000064">
    <property type="entry name" value="NLP_P60_dom"/>
</dbReference>
<evidence type="ECO:0000313" key="9">
    <source>
        <dbReference type="EMBL" id="AFI03754.1"/>
    </source>
</evidence>
<reference evidence="10" key="1">
    <citation type="submission" date="2012-04" db="EMBL/GenBank/DDBJ databases">
        <title>Complete genome sequence of Helicobacter cetorum strain MIT 00-7128.</title>
        <authorList>
            <person name="Kersulyte D."/>
            <person name="Berg D.E."/>
        </authorList>
    </citation>
    <scope>NUCLEOTIDE SEQUENCE [LARGE SCALE GENOMIC DNA]</scope>
    <source>
        <strain evidence="10">MIT 00-7128</strain>
    </source>
</reference>